<name>A0ABV6VNX5_9ACTN</name>
<protein>
    <submittedName>
        <fullName evidence="1">Uncharacterized protein</fullName>
    </submittedName>
</protein>
<dbReference type="RefSeq" id="WP_380532367.1">
    <property type="nucleotide sequence ID" value="NZ_JBHFAB010000002.1"/>
</dbReference>
<organism evidence="1 2">
    <name type="scientific">Streptacidiphilus cavernicola</name>
    <dbReference type="NCBI Taxonomy" id="3342716"/>
    <lineage>
        <taxon>Bacteria</taxon>
        <taxon>Bacillati</taxon>
        <taxon>Actinomycetota</taxon>
        <taxon>Actinomycetes</taxon>
        <taxon>Kitasatosporales</taxon>
        <taxon>Streptomycetaceae</taxon>
        <taxon>Streptacidiphilus</taxon>
    </lineage>
</organism>
<comment type="caution">
    <text evidence="1">The sequence shown here is derived from an EMBL/GenBank/DDBJ whole genome shotgun (WGS) entry which is preliminary data.</text>
</comment>
<proteinExistence type="predicted"/>
<keyword evidence="2" id="KW-1185">Reference proteome</keyword>
<accession>A0ABV6VNX5</accession>
<dbReference type="EMBL" id="JBHFAB010000002">
    <property type="protein sequence ID" value="MFC1415449.1"/>
    <property type="molecule type" value="Genomic_DNA"/>
</dbReference>
<evidence type="ECO:0000313" key="1">
    <source>
        <dbReference type="EMBL" id="MFC1415449.1"/>
    </source>
</evidence>
<evidence type="ECO:0000313" key="2">
    <source>
        <dbReference type="Proteomes" id="UP001592531"/>
    </source>
</evidence>
<reference evidence="1 2" key="1">
    <citation type="submission" date="2024-09" db="EMBL/GenBank/DDBJ databases">
        <authorList>
            <person name="Lee S.D."/>
        </authorList>
    </citation>
    <scope>NUCLEOTIDE SEQUENCE [LARGE SCALE GENOMIC DNA]</scope>
    <source>
        <strain evidence="1 2">N8-3</strain>
    </source>
</reference>
<gene>
    <name evidence="1" type="ORF">ACEZDE_02125</name>
</gene>
<sequence length="184" mass="20270">MKRGVLHQPMEPVLFACLAVKSQSGRSPWKCLGRENFLVLQVLQASQGLISADMGGISFQVDGGTIFVCFAVRRRETEELEEDDDIMFELDAFLGGETPLRTRVYVGPRTVIGQDVAIVWFIWPSWKRTGSCAMPGILTAHLLTPVPVVVSMGRSIMPVMADRNLVLRIITTAARESLKPLGLA</sequence>
<dbReference type="Proteomes" id="UP001592531">
    <property type="component" value="Unassembled WGS sequence"/>
</dbReference>